<gene>
    <name evidence="1" type="ORF">BHYA_0124g00050</name>
</gene>
<reference evidence="1 2" key="1">
    <citation type="submission" date="2017-12" db="EMBL/GenBank/DDBJ databases">
        <title>Comparative genomics of Botrytis spp.</title>
        <authorList>
            <person name="Valero-Jimenez C.A."/>
            <person name="Tapia P."/>
            <person name="Veloso J."/>
            <person name="Silva-Moreno E."/>
            <person name="Staats M."/>
            <person name="Valdes J.H."/>
            <person name="Van Kan J.A.L."/>
        </authorList>
    </citation>
    <scope>NUCLEOTIDE SEQUENCE [LARGE SCALE GENOMIC DNA]</scope>
    <source>
        <strain evidence="1 2">Bh0001</strain>
    </source>
</reference>
<organism evidence="1 2">
    <name type="scientific">Botrytis hyacinthi</name>
    <dbReference type="NCBI Taxonomy" id="278943"/>
    <lineage>
        <taxon>Eukaryota</taxon>
        <taxon>Fungi</taxon>
        <taxon>Dikarya</taxon>
        <taxon>Ascomycota</taxon>
        <taxon>Pezizomycotina</taxon>
        <taxon>Leotiomycetes</taxon>
        <taxon>Helotiales</taxon>
        <taxon>Sclerotiniaceae</taxon>
        <taxon>Botrytis</taxon>
    </lineage>
</organism>
<protein>
    <submittedName>
        <fullName evidence="1">Uncharacterized protein</fullName>
    </submittedName>
</protein>
<evidence type="ECO:0000313" key="2">
    <source>
        <dbReference type="Proteomes" id="UP000297814"/>
    </source>
</evidence>
<name>A0A4Z1GHP1_9HELO</name>
<comment type="caution">
    <text evidence="1">The sequence shown here is derived from an EMBL/GenBank/DDBJ whole genome shotgun (WGS) entry which is preliminary data.</text>
</comment>
<accession>A0A4Z1GHP1</accession>
<dbReference type="EMBL" id="PQXK01000124">
    <property type="protein sequence ID" value="TGO36444.1"/>
    <property type="molecule type" value="Genomic_DNA"/>
</dbReference>
<evidence type="ECO:0000313" key="1">
    <source>
        <dbReference type="EMBL" id="TGO36444.1"/>
    </source>
</evidence>
<keyword evidence="2" id="KW-1185">Reference proteome</keyword>
<sequence length="78" mass="8589">MIIFPKTPNVDPATAASVWFVGITVTDATAEAIVESMELTELPTREETVSEAMIPDQKIVNYLAESTAIHKYSTLAYR</sequence>
<proteinExistence type="predicted"/>
<dbReference type="AlphaFoldDB" id="A0A4Z1GHP1"/>
<dbReference type="Proteomes" id="UP000297814">
    <property type="component" value="Unassembled WGS sequence"/>
</dbReference>